<evidence type="ECO:0000256" key="4">
    <source>
        <dbReference type="ARBA" id="ARBA00020244"/>
    </source>
</evidence>
<dbReference type="InterPro" id="IPR022229">
    <property type="entry name" value="TPPII_Ig-like-2"/>
</dbReference>
<comment type="caution">
    <text evidence="15">The sequence shown here is derived from an EMBL/GenBank/DDBJ whole genome shotgun (WGS) entry which is preliminary data.</text>
</comment>
<evidence type="ECO:0000259" key="12">
    <source>
        <dbReference type="Pfam" id="PF12580"/>
    </source>
</evidence>
<dbReference type="InterPro" id="IPR015500">
    <property type="entry name" value="Peptidase_S8_subtilisin-rel"/>
</dbReference>
<reference evidence="15 16" key="1">
    <citation type="journal article" date="2022" name="Nat. Ecol. Evol.">
        <title>A masculinizing supergene underlies an exaggerated male reproductive morph in a spider.</title>
        <authorList>
            <person name="Hendrickx F."/>
            <person name="De Corte Z."/>
            <person name="Sonet G."/>
            <person name="Van Belleghem S.M."/>
            <person name="Kostlbacher S."/>
            <person name="Vangestel C."/>
        </authorList>
    </citation>
    <scope>NUCLEOTIDE SEQUENCE [LARGE SCALE GENOMIC DNA]</scope>
    <source>
        <strain evidence="15">W744_W776</strain>
    </source>
</reference>
<evidence type="ECO:0000313" key="16">
    <source>
        <dbReference type="Proteomes" id="UP000827092"/>
    </source>
</evidence>
<dbReference type="InterPro" id="IPR048384">
    <property type="entry name" value="TPPII_GBD"/>
</dbReference>
<feature type="active site" description="Charge relay system" evidence="10">
    <location>
        <position position="449"/>
    </location>
</feature>
<dbReference type="FunFam" id="3.40.50.200:FF:000003">
    <property type="entry name" value="Tripeptidyl peptidase 2"/>
    <property type="match status" value="1"/>
</dbReference>
<dbReference type="GO" id="GO:0006508">
    <property type="term" value="P:proteolysis"/>
    <property type="evidence" value="ECO:0007669"/>
    <property type="project" value="UniProtKB-KW"/>
</dbReference>
<dbReference type="InterPro" id="IPR050131">
    <property type="entry name" value="Peptidase_S8_subtilisin-like"/>
</dbReference>
<dbReference type="Pfam" id="PF21316">
    <property type="entry name" value="TPPII_GBD"/>
    <property type="match status" value="1"/>
</dbReference>
<dbReference type="InterPro" id="IPR000209">
    <property type="entry name" value="Peptidase_S8/S53_dom"/>
</dbReference>
<gene>
    <name evidence="15" type="ORF">JTE90_014790</name>
</gene>
<dbReference type="PANTHER" id="PTHR43806">
    <property type="entry name" value="PEPTIDASE S8"/>
    <property type="match status" value="1"/>
</dbReference>
<dbReference type="GO" id="GO:0005829">
    <property type="term" value="C:cytosol"/>
    <property type="evidence" value="ECO:0007669"/>
    <property type="project" value="TreeGrafter"/>
</dbReference>
<dbReference type="Gene3D" id="3.40.50.200">
    <property type="entry name" value="Peptidase S8/S53 domain"/>
    <property type="match status" value="1"/>
</dbReference>
<dbReference type="Gene3D" id="2.60.40.3170">
    <property type="match status" value="1"/>
</dbReference>
<evidence type="ECO:0000313" key="15">
    <source>
        <dbReference type="EMBL" id="KAG8181078.1"/>
    </source>
</evidence>
<comment type="catalytic activity">
    <reaction evidence="1">
        <text>Release of an N-terminal tripeptide from a polypeptide.</text>
        <dbReference type="EC" id="3.4.14.10"/>
    </reaction>
</comment>
<evidence type="ECO:0000259" key="13">
    <source>
        <dbReference type="Pfam" id="PF21223"/>
    </source>
</evidence>
<dbReference type="PANTHER" id="PTHR43806:SF14">
    <property type="entry name" value="TRIPEPTIDYL-PEPTIDASE 2"/>
    <property type="match status" value="1"/>
</dbReference>
<sequence length="1264" mass="142054">MSQWDEFPSWALIPKRETNVNVFLNKYPEYDGRGVKIAILDSGIDPGAKGLQVTTDGKPKIVEMIDASGAGDVDTSTVVEVAYNQITGLTGRTLQIPTTWKNPTGKYHIGVKNASDLYPKQLRERMMKETKDISWDPAHKILIAETTRKLQEFNNQNPITSQTPLQIKLQKEELEAKLEVLNSLEKKYNFTGPAFDCVVFHDGEMWRAVIDTTTKGELRKCKVLGPYSETHEYAKLTDYDQLNYCVNIYEDGNLLEIVTQSSAHGTHVASIAAAHFPDNPEKNGVAPGAQIVSICIGDSRLGSMETGSAIVRGLIKVINSKCDVINMSYGEHAHFCGGRVLELLHQTIDQEKVIMVSSAGNNGPALSTVGTPPTMPTDSIIGAGAYVSPDMMIADYSMREKIPGMGYTFTSRGPSIQGNLGVSICAPGGAITSVPNWTLRGSQLMNGTSMSSPHIAGLVCLLLSGLKKEGILYSPYSVRRALENTAFKVNSYDPFSMGHGLAQVDKSYEHLQKFSNCPATSIRFHVTTNQKLGLYLRETSKTCAPSVHIISVEPIFVGCYYMHNEEKINFEMNLKLICDASWVFLPSNLCLMYTTRSFAIRVDPSGLAVGEHFAWIKAYDYSCIEKGPLFSFPITVIKVHKLKFNDGETPVWNVPSLPLPVGKVVREFFEVPAGATVACLRLQRCDKTNNANVVVHAMQVRENASCKSLEHYKMVRVEPKEDVLVTFLVKEKLVLELTLTQWWTAIEPVELKYTLTFRGLFPDTSCVTMHAADGILRLDVQSNLSYEEINPSIVFKYHNMVLRPSDYKVKPLKERDVIPVGRQIYEIQLTYNININRSSEIRPEFPLLSELLYESEFESQLWMLFDHNKQLISAGDAYPHKYTVKVEKGEYVLKLQLRHEDFAKLEKMSDAPLLLTVKLQSNIVMDIYNKYSTALVAGKKMSPVNMSPHSIVPLYMAPLPHDKLPKGCLPGSYLVGSLTYFKDEPCKKANTLAIKYIIPELPRKNPTSSKPTAEKEKTPEEEFEEETFQLGVTWIAKMTGGKAKEIYENLLEKEHEANWPLWSARMQSLEKEIESIPSCHVEKRCGLLNELREMADHIFVEINRGAVLATLGSKIDKKDLPNYKKLELQKNCIIETIVRRGKATCELITIREKSLAKKPDSDENEDIVTAISLLTDEVNELYAEIQKWCDPFDIKASPFTERLAMFHGQNGKALKVLLKQQEEKRSCHNEKKCIELYETLGWMHVADLSKQSLPVRYPPSYVLF</sequence>
<dbReference type="InterPro" id="IPR023828">
    <property type="entry name" value="Peptidase_S8_Ser-AS"/>
</dbReference>
<dbReference type="Gene3D" id="1.25.40.710">
    <property type="match status" value="1"/>
</dbReference>
<dbReference type="SUPFAM" id="SSF52743">
    <property type="entry name" value="Subtilisin-like"/>
    <property type="match status" value="1"/>
</dbReference>
<dbReference type="Pfam" id="PF12580">
    <property type="entry name" value="TPPII"/>
    <property type="match status" value="1"/>
</dbReference>
<evidence type="ECO:0000259" key="14">
    <source>
        <dbReference type="Pfam" id="PF21316"/>
    </source>
</evidence>
<dbReference type="InterPro" id="IPR046940">
    <property type="entry name" value="TPPII_Ig-like_sf"/>
</dbReference>
<feature type="domain" description="Tripeptidyl-peptidase II first Ig-like" evidence="13">
    <location>
        <begin position="522"/>
        <end position="637"/>
    </location>
</feature>
<dbReference type="EMBL" id="JAFNEN010000537">
    <property type="protein sequence ID" value="KAG8181078.1"/>
    <property type="molecule type" value="Genomic_DNA"/>
</dbReference>
<dbReference type="GO" id="GO:0004177">
    <property type="term" value="F:aminopeptidase activity"/>
    <property type="evidence" value="ECO:0007669"/>
    <property type="project" value="UniProtKB-KW"/>
</dbReference>
<organism evidence="15 16">
    <name type="scientific">Oedothorax gibbosus</name>
    <dbReference type="NCBI Taxonomy" id="931172"/>
    <lineage>
        <taxon>Eukaryota</taxon>
        <taxon>Metazoa</taxon>
        <taxon>Ecdysozoa</taxon>
        <taxon>Arthropoda</taxon>
        <taxon>Chelicerata</taxon>
        <taxon>Arachnida</taxon>
        <taxon>Araneae</taxon>
        <taxon>Araneomorphae</taxon>
        <taxon>Entelegynae</taxon>
        <taxon>Araneoidea</taxon>
        <taxon>Linyphiidae</taxon>
        <taxon>Erigoninae</taxon>
        <taxon>Oedothorax</taxon>
    </lineage>
</organism>
<dbReference type="PROSITE" id="PS51892">
    <property type="entry name" value="SUBTILASE"/>
    <property type="match status" value="1"/>
</dbReference>
<dbReference type="PROSITE" id="PS00137">
    <property type="entry name" value="SUBTILASE_HIS"/>
    <property type="match status" value="1"/>
</dbReference>
<keyword evidence="16" id="KW-1185">Reference proteome</keyword>
<dbReference type="PROSITE" id="PS00138">
    <property type="entry name" value="SUBTILASE_SER"/>
    <property type="match status" value="1"/>
</dbReference>
<dbReference type="InterPro" id="IPR048383">
    <property type="entry name" value="TPPII_Ig-like-1"/>
</dbReference>
<feature type="domain" description="Tripeptidyl peptidase II second Ig-like" evidence="12">
    <location>
        <begin position="783"/>
        <end position="968"/>
    </location>
</feature>
<dbReference type="Pfam" id="PF00082">
    <property type="entry name" value="Peptidase_S8"/>
    <property type="match status" value="1"/>
</dbReference>
<dbReference type="Gene3D" id="6.10.250.3080">
    <property type="match status" value="1"/>
</dbReference>
<dbReference type="Gene3D" id="2.20.25.690">
    <property type="match status" value="1"/>
</dbReference>
<dbReference type="InterPro" id="IPR036852">
    <property type="entry name" value="Peptidase_S8/S53_dom_sf"/>
</dbReference>
<dbReference type="Pfam" id="PF21223">
    <property type="entry name" value="TPPII_Ig-like-1"/>
    <property type="match status" value="1"/>
</dbReference>
<evidence type="ECO:0000256" key="7">
    <source>
        <dbReference type="ARBA" id="ARBA00022801"/>
    </source>
</evidence>
<dbReference type="CDD" id="cd04857">
    <property type="entry name" value="Peptidases_S8_Tripeptidyl_Aminopeptidase_II"/>
    <property type="match status" value="1"/>
</dbReference>
<comment type="similarity">
    <text evidence="2 10">Belongs to the peptidase S8 family.</text>
</comment>
<dbReference type="InterPro" id="IPR034051">
    <property type="entry name" value="TPP_II_domain"/>
</dbReference>
<evidence type="ECO:0000256" key="3">
    <source>
        <dbReference type="ARBA" id="ARBA00012462"/>
    </source>
</evidence>
<proteinExistence type="inferred from homology"/>
<keyword evidence="5" id="KW-0031">Aminopeptidase</keyword>
<name>A0AAV6UBH7_9ARAC</name>
<evidence type="ECO:0000256" key="9">
    <source>
        <dbReference type="ARBA" id="ARBA00032232"/>
    </source>
</evidence>
<evidence type="ECO:0000256" key="5">
    <source>
        <dbReference type="ARBA" id="ARBA00022438"/>
    </source>
</evidence>
<dbReference type="GO" id="GO:0008240">
    <property type="term" value="F:tripeptidyl-peptidase activity"/>
    <property type="evidence" value="ECO:0007669"/>
    <property type="project" value="UniProtKB-EC"/>
</dbReference>
<evidence type="ECO:0000256" key="10">
    <source>
        <dbReference type="PROSITE-ProRule" id="PRU01240"/>
    </source>
</evidence>
<accession>A0AAV6UBH7</accession>
<keyword evidence="7 10" id="KW-0378">Hydrolase</keyword>
<feature type="domain" description="Tripeptidyl-peptidase II galactose-binding" evidence="14">
    <location>
        <begin position="662"/>
        <end position="745"/>
    </location>
</feature>
<dbReference type="EC" id="3.4.14.10" evidence="3"/>
<evidence type="ECO:0000256" key="2">
    <source>
        <dbReference type="ARBA" id="ARBA00011073"/>
    </source>
</evidence>
<keyword evidence="8 10" id="KW-0720">Serine protease</keyword>
<evidence type="ECO:0000259" key="11">
    <source>
        <dbReference type="Pfam" id="PF00082"/>
    </source>
</evidence>
<protein>
    <recommendedName>
        <fullName evidence="4">Tripeptidyl-peptidase 2</fullName>
        <ecNumber evidence="3">3.4.14.10</ecNumber>
    </recommendedName>
    <alternativeName>
        <fullName evidence="9">Tripeptidyl aminopeptidase</fullName>
    </alternativeName>
</protein>
<dbReference type="PRINTS" id="PR00723">
    <property type="entry name" value="SUBTILISIN"/>
</dbReference>
<evidence type="ECO:0000256" key="8">
    <source>
        <dbReference type="ARBA" id="ARBA00022825"/>
    </source>
</evidence>
<feature type="active site" description="Charge relay system" evidence="10">
    <location>
        <position position="264"/>
    </location>
</feature>
<keyword evidence="6 10" id="KW-0645">Protease</keyword>
<dbReference type="Proteomes" id="UP000827092">
    <property type="component" value="Unassembled WGS sequence"/>
</dbReference>
<feature type="active site" description="Charge relay system" evidence="10">
    <location>
        <position position="41"/>
    </location>
</feature>
<dbReference type="InterPro" id="IPR022398">
    <property type="entry name" value="Peptidase_S8_His-AS"/>
</dbReference>
<dbReference type="InterPro" id="IPR046939">
    <property type="entry name" value="TPPII_C_sf"/>
</dbReference>
<evidence type="ECO:0000256" key="6">
    <source>
        <dbReference type="ARBA" id="ARBA00022670"/>
    </source>
</evidence>
<feature type="domain" description="Peptidase S8/S53" evidence="11">
    <location>
        <begin position="32"/>
        <end position="500"/>
    </location>
</feature>
<evidence type="ECO:0000256" key="1">
    <source>
        <dbReference type="ARBA" id="ARBA00001910"/>
    </source>
</evidence>
<dbReference type="AlphaFoldDB" id="A0AAV6UBH7"/>
<dbReference type="GO" id="GO:0004252">
    <property type="term" value="F:serine-type endopeptidase activity"/>
    <property type="evidence" value="ECO:0007669"/>
    <property type="project" value="UniProtKB-UniRule"/>
</dbReference>